<feature type="coiled-coil region" evidence="4">
    <location>
        <begin position="17"/>
        <end position="51"/>
    </location>
</feature>
<dbReference type="Proteomes" id="UP000315295">
    <property type="component" value="Unassembled WGS sequence"/>
</dbReference>
<keyword evidence="8" id="KW-1185">Reference proteome</keyword>
<dbReference type="CDD" id="cd01657">
    <property type="entry name" value="Ribosomal_L7_archeal_euk"/>
    <property type="match status" value="1"/>
</dbReference>
<dbReference type="GO" id="GO:0022625">
    <property type="term" value="C:cytosolic large ribosomal subunit"/>
    <property type="evidence" value="ECO:0007669"/>
    <property type="project" value="TreeGrafter"/>
</dbReference>
<dbReference type="GO" id="GO:0000463">
    <property type="term" value="P:maturation of LSU-rRNA from tricistronic rRNA transcript (SSU-rRNA, 5.8S rRNA, LSU-rRNA)"/>
    <property type="evidence" value="ECO:0007669"/>
    <property type="project" value="TreeGrafter"/>
</dbReference>
<dbReference type="InterPro" id="IPR039699">
    <property type="entry name" value="Ribosomal_uL30"/>
</dbReference>
<protein>
    <recommendedName>
        <fullName evidence="9">Ribosomal protein L30 ferredoxin-like fold domain-containing protein</fullName>
    </recommendedName>
</protein>
<dbReference type="AlphaFoldDB" id="A0A540MAB1"/>
<dbReference type="InterPro" id="IPR005998">
    <property type="entry name" value="Ribosomal_uL30_euk"/>
</dbReference>
<accession>A0A540MAB1</accession>
<reference evidence="7 8" key="1">
    <citation type="journal article" date="2019" name="G3 (Bethesda)">
        <title>Sequencing of a Wild Apple (Malus baccata) Genome Unravels the Differences Between Cultivated and Wild Apple Species Regarding Disease Resistance and Cold Tolerance.</title>
        <authorList>
            <person name="Chen X."/>
        </authorList>
    </citation>
    <scope>NUCLEOTIDE SEQUENCE [LARGE SCALE GENOMIC DNA]</scope>
    <source>
        <strain evidence="8">cv. Shandingzi</strain>
        <tissue evidence="7">Leaves</tissue>
    </source>
</reference>
<dbReference type="InterPro" id="IPR035808">
    <property type="entry name" value="Ribosomal_uL30_euk_arc"/>
</dbReference>
<comment type="caution">
    <text evidence="7">The sequence shown here is derived from an EMBL/GenBank/DDBJ whole genome shotgun (WGS) entry which is preliminary data.</text>
</comment>
<feature type="domain" description="Large ribosomal subunit protein uL30 N-terminal eukaryotes" evidence="6">
    <location>
        <begin position="12"/>
        <end position="76"/>
    </location>
</feature>
<dbReference type="GO" id="GO:0003723">
    <property type="term" value="F:RNA binding"/>
    <property type="evidence" value="ECO:0007669"/>
    <property type="project" value="InterPro"/>
</dbReference>
<evidence type="ECO:0000259" key="6">
    <source>
        <dbReference type="Pfam" id="PF08079"/>
    </source>
</evidence>
<dbReference type="InterPro" id="IPR012988">
    <property type="entry name" value="Ribosomal_uL30_N_euk"/>
</dbReference>
<organism evidence="7 8">
    <name type="scientific">Malus baccata</name>
    <name type="common">Siberian crab apple</name>
    <name type="synonym">Pyrus baccata</name>
    <dbReference type="NCBI Taxonomy" id="106549"/>
    <lineage>
        <taxon>Eukaryota</taxon>
        <taxon>Viridiplantae</taxon>
        <taxon>Streptophyta</taxon>
        <taxon>Embryophyta</taxon>
        <taxon>Tracheophyta</taxon>
        <taxon>Spermatophyta</taxon>
        <taxon>Magnoliopsida</taxon>
        <taxon>eudicotyledons</taxon>
        <taxon>Gunneridae</taxon>
        <taxon>Pentapetalae</taxon>
        <taxon>rosids</taxon>
        <taxon>fabids</taxon>
        <taxon>Rosales</taxon>
        <taxon>Rosaceae</taxon>
        <taxon>Amygdaloideae</taxon>
        <taxon>Maleae</taxon>
        <taxon>Malus</taxon>
    </lineage>
</organism>
<proteinExistence type="inferred from homology"/>
<dbReference type="Pfam" id="PF08079">
    <property type="entry name" value="Ribosomal_L30_N"/>
    <property type="match status" value="1"/>
</dbReference>
<keyword evidence="4" id="KW-0175">Coiled coil</keyword>
<dbReference type="PANTHER" id="PTHR11524">
    <property type="entry name" value="60S RIBOSOMAL PROTEIN L7"/>
    <property type="match status" value="1"/>
</dbReference>
<dbReference type="PANTHER" id="PTHR11524:SF36">
    <property type="entry name" value="LARGE RIBOSOMAL SUBUNIT PROTEIN UL30Z"/>
    <property type="match status" value="1"/>
</dbReference>
<keyword evidence="3" id="KW-0687">Ribonucleoprotein</keyword>
<keyword evidence="2" id="KW-0689">Ribosomal protein</keyword>
<evidence type="ECO:0000256" key="3">
    <source>
        <dbReference type="ARBA" id="ARBA00023274"/>
    </source>
</evidence>
<sequence length="246" mass="28781">MTEELAQPLTYIPEVILKRRKTNEELALRRKEQLEQRKFKSQQNKQEYIKKPEDFVKEYRYREMDLVHMRHRLKRKRPALDATNSQLLLVIRIQGKNDMHPVVRKALYSLKLRKVFNAVFVKTTDAILEKLQRMQPYVTYGHPNLKNVRDLIYKKGFAKIDKKKVPLTDNNLIEQAMGQHDVICIEDIVHEISTIGPHFKEVTGFLWPFVLNKPEAGLKGSKTVFKDGGDAGDRGDKINELISKMN</sequence>
<gene>
    <name evidence="7" type="ORF">C1H46_018766</name>
</gene>
<dbReference type="Gene3D" id="3.30.1390.20">
    <property type="entry name" value="Ribosomal protein L30, ferredoxin-like fold domain"/>
    <property type="match status" value="1"/>
</dbReference>
<feature type="domain" description="Large ribosomal subunit protein uL30-like ferredoxin-like fold" evidence="5">
    <location>
        <begin position="88"/>
        <end position="138"/>
    </location>
</feature>
<dbReference type="EMBL" id="VIEB01000309">
    <property type="protein sequence ID" value="TQD95618.1"/>
    <property type="molecule type" value="Genomic_DNA"/>
</dbReference>
<evidence type="ECO:0000259" key="5">
    <source>
        <dbReference type="Pfam" id="PF00327"/>
    </source>
</evidence>
<evidence type="ECO:0000256" key="2">
    <source>
        <dbReference type="ARBA" id="ARBA00022980"/>
    </source>
</evidence>
<evidence type="ECO:0000256" key="4">
    <source>
        <dbReference type="SAM" id="Coils"/>
    </source>
</evidence>
<dbReference type="InterPro" id="IPR036919">
    <property type="entry name" value="Ribo_uL30_ferredoxin-like_sf"/>
</dbReference>
<dbReference type="Pfam" id="PF00327">
    <property type="entry name" value="Ribosomal_L30"/>
    <property type="match status" value="1"/>
</dbReference>
<name>A0A540MAB1_MALBA</name>
<evidence type="ECO:0000313" key="8">
    <source>
        <dbReference type="Proteomes" id="UP000315295"/>
    </source>
</evidence>
<dbReference type="GO" id="GO:0003735">
    <property type="term" value="F:structural constituent of ribosome"/>
    <property type="evidence" value="ECO:0007669"/>
    <property type="project" value="TreeGrafter"/>
</dbReference>
<evidence type="ECO:0000256" key="1">
    <source>
        <dbReference type="ARBA" id="ARBA00007594"/>
    </source>
</evidence>
<evidence type="ECO:0000313" key="7">
    <source>
        <dbReference type="EMBL" id="TQD95618.1"/>
    </source>
</evidence>
<dbReference type="FunFam" id="3.30.1390.20:FF:000003">
    <property type="entry name" value="60S ribosomal protein L7"/>
    <property type="match status" value="1"/>
</dbReference>
<dbReference type="NCBIfam" id="TIGR01310">
    <property type="entry name" value="uL30_euk"/>
    <property type="match status" value="1"/>
</dbReference>
<evidence type="ECO:0008006" key="9">
    <source>
        <dbReference type="Google" id="ProtNLM"/>
    </source>
</evidence>
<dbReference type="InterPro" id="IPR016082">
    <property type="entry name" value="Ribosomal_uL30_ferredoxin-like"/>
</dbReference>
<comment type="similarity">
    <text evidence="1">Belongs to the universal ribosomal protein uL30 family.</text>
</comment>
<dbReference type="STRING" id="106549.A0A540MAB1"/>
<dbReference type="SUPFAM" id="SSF55129">
    <property type="entry name" value="Ribosomal protein L30p/L7e"/>
    <property type="match status" value="1"/>
</dbReference>